<feature type="region of interest" description="Disordered" evidence="1">
    <location>
        <begin position="252"/>
        <end position="271"/>
    </location>
</feature>
<organism evidence="2 3">
    <name type="scientific">Candidatus Nitrospira neomarina</name>
    <dbReference type="NCBI Taxonomy" id="3020899"/>
    <lineage>
        <taxon>Bacteria</taxon>
        <taxon>Pseudomonadati</taxon>
        <taxon>Nitrospirota</taxon>
        <taxon>Nitrospiria</taxon>
        <taxon>Nitrospirales</taxon>
        <taxon>Nitrospiraceae</taxon>
        <taxon>Nitrospira</taxon>
    </lineage>
</organism>
<feature type="region of interest" description="Disordered" evidence="1">
    <location>
        <begin position="474"/>
        <end position="525"/>
    </location>
</feature>
<dbReference type="AlphaFoldDB" id="A0AA96GLY5"/>
<keyword evidence="3" id="KW-1185">Reference proteome</keyword>
<dbReference type="KEGG" id="nneo:PQG83_03175"/>
<reference evidence="2 3" key="1">
    <citation type="submission" date="2023-01" db="EMBL/GenBank/DDBJ databases">
        <title>Cultivation and genomic characterization of new, ubiquitous marine nitrite-oxidizing bacteria from the Nitrospirales.</title>
        <authorList>
            <person name="Mueller A.J."/>
            <person name="Daebeler A."/>
            <person name="Herbold C.W."/>
            <person name="Kirkegaard R.H."/>
            <person name="Daims H."/>
        </authorList>
    </citation>
    <scope>NUCLEOTIDE SEQUENCE [LARGE SCALE GENOMIC DNA]</scope>
    <source>
        <strain evidence="2 3">DK</strain>
    </source>
</reference>
<name>A0AA96GLY5_9BACT</name>
<evidence type="ECO:0000256" key="1">
    <source>
        <dbReference type="SAM" id="MobiDB-lite"/>
    </source>
</evidence>
<dbReference type="RefSeq" id="WP_312746719.1">
    <property type="nucleotide sequence ID" value="NZ_CP116968.1"/>
</dbReference>
<dbReference type="Proteomes" id="UP001302494">
    <property type="component" value="Chromosome"/>
</dbReference>
<protein>
    <submittedName>
        <fullName evidence="2">Uncharacterized protein</fullName>
    </submittedName>
</protein>
<sequence length="525" mass="55185">MMINAVPFLFGPLESPPQVTGQAGGAGLDHAGTTENPTKDLFAKIFRNQTTPDSFLNNVSKTRLGEDGGRGSNQDWLFGTQALSGETLPSLYLASLLENNGQEVPEEGAVVGNYSISLRAEGVNGDKTGGQVESPTALFEFLPGNGSQDGSVVPGNVAPLAFLQGKPGGEIRQPPVWGIQTGLPPFAGAPASQTAGVGSTLADQSAAPLVTTVDSERVLQNALAAVAGKSVTESDANQLNTVYRVLSPVQETGPRLLKNPPSPIGPPQESLKPANTPVNQAFPVPEPFEDTPAGMANVAQLSQNRLNYVSRVSSVLSESPANGKESSIGIPLDLLADANVSLTGDRSRDVLEATGKAVGVDPNAGQGLNHGMGNPTHSQPGFQQSSSSPGSTIRMAEERVPDLPGPALQRLQLEVQLSETNRVQIDVGVQHRQVYASLLMDQATLKNLAVQFVPQLEEQLTQGEMELQEFSAEVRDHQNGPESDTRSDGAGTQTSQRGTTFLHQTPGSLSHRAGRVEEQGFHLVA</sequence>
<feature type="region of interest" description="Disordered" evidence="1">
    <location>
        <begin position="358"/>
        <end position="394"/>
    </location>
</feature>
<dbReference type="EMBL" id="CP116968">
    <property type="protein sequence ID" value="WNM62765.1"/>
    <property type="molecule type" value="Genomic_DNA"/>
</dbReference>
<evidence type="ECO:0000313" key="2">
    <source>
        <dbReference type="EMBL" id="WNM62765.1"/>
    </source>
</evidence>
<accession>A0AA96GLY5</accession>
<feature type="compositionally biased region" description="Basic and acidic residues" evidence="1">
    <location>
        <begin position="514"/>
        <end position="525"/>
    </location>
</feature>
<feature type="compositionally biased region" description="Polar residues" evidence="1">
    <location>
        <begin position="490"/>
        <end position="508"/>
    </location>
</feature>
<feature type="compositionally biased region" description="Basic and acidic residues" evidence="1">
    <location>
        <begin position="474"/>
        <end position="487"/>
    </location>
</feature>
<evidence type="ECO:0000313" key="3">
    <source>
        <dbReference type="Proteomes" id="UP001302494"/>
    </source>
</evidence>
<gene>
    <name evidence="2" type="ORF">PQG83_03175</name>
</gene>
<feature type="compositionally biased region" description="Low complexity" evidence="1">
    <location>
        <begin position="378"/>
        <end position="391"/>
    </location>
</feature>
<proteinExistence type="predicted"/>